<feature type="signal peptide" evidence="1">
    <location>
        <begin position="1"/>
        <end position="30"/>
    </location>
</feature>
<gene>
    <name evidence="3" type="ORF">FHU41_000914</name>
</gene>
<dbReference type="InterPro" id="IPR036514">
    <property type="entry name" value="SGNH_hydro_sf"/>
</dbReference>
<dbReference type="Gene3D" id="3.40.50.1110">
    <property type="entry name" value="SGNH hydrolase"/>
    <property type="match status" value="1"/>
</dbReference>
<dbReference type="PANTHER" id="PTHR43784:SF2">
    <property type="entry name" value="GDSL-LIKE LIPASE_ACYLHYDROLASE, PUTATIVE (AFU_ORTHOLOGUE AFUA_2G00820)-RELATED"/>
    <property type="match status" value="1"/>
</dbReference>
<dbReference type="EMBL" id="JACBYQ010000001">
    <property type="protein sequence ID" value="NYE94693.1"/>
    <property type="molecule type" value="Genomic_DNA"/>
</dbReference>
<sequence length="240" mass="25010">MILKRKRNRAWRGLGAGTAVVLLLSGCATAAGASAPITMEPSGKTDGAATTIVVVGDSISTGFQTSSADSWPSKLEQNFTAQGVALTLVNTAENGAGYLVAGSEGKTFEQQTENAIPGDTSVVIVYGSENDIGYDVSQISSQVVSTATAVRAQAPQAQILFVGPASYSSNVDPDLLSIRDRIQQGAKSAKADFVDPIAQRWIMDDEAELIGPDGDHPTVQGHLYLAAKFESLVAPLLKKG</sequence>
<dbReference type="PROSITE" id="PS01098">
    <property type="entry name" value="LIPASE_GDSL_SER"/>
    <property type="match status" value="1"/>
</dbReference>
<keyword evidence="4" id="KW-1185">Reference proteome</keyword>
<keyword evidence="1" id="KW-0732">Signal</keyword>
<dbReference type="CDD" id="cd00229">
    <property type="entry name" value="SGNH_hydrolase"/>
    <property type="match status" value="1"/>
</dbReference>
<feature type="chain" id="PRO_5039373256" evidence="1">
    <location>
        <begin position="31"/>
        <end position="240"/>
    </location>
</feature>
<feature type="domain" description="SGNH hydrolase-type esterase" evidence="2">
    <location>
        <begin position="54"/>
        <end position="222"/>
    </location>
</feature>
<reference evidence="3 4" key="1">
    <citation type="submission" date="2020-07" db="EMBL/GenBank/DDBJ databases">
        <title>Sequencing the genomes of 1000 actinobacteria strains.</title>
        <authorList>
            <person name="Klenk H.-P."/>
        </authorList>
    </citation>
    <scope>NUCLEOTIDE SEQUENCE [LARGE SCALE GENOMIC DNA]</scope>
    <source>
        <strain evidence="3 4">DSM 102047</strain>
    </source>
</reference>
<dbReference type="InterPro" id="IPR013830">
    <property type="entry name" value="SGNH_hydro"/>
</dbReference>
<evidence type="ECO:0000313" key="4">
    <source>
        <dbReference type="Proteomes" id="UP000521748"/>
    </source>
</evidence>
<evidence type="ECO:0000256" key="1">
    <source>
        <dbReference type="SAM" id="SignalP"/>
    </source>
</evidence>
<dbReference type="AlphaFoldDB" id="A0A7Y9LSB2"/>
<protein>
    <submittedName>
        <fullName evidence="3">Lysophospholipase L1-like esterase</fullName>
    </submittedName>
</protein>
<dbReference type="InterPro" id="IPR008265">
    <property type="entry name" value="Lipase_GDSL_AS"/>
</dbReference>
<dbReference type="RefSeq" id="WP_179388424.1">
    <property type="nucleotide sequence ID" value="NZ_JACBYQ010000001.1"/>
</dbReference>
<evidence type="ECO:0000313" key="3">
    <source>
        <dbReference type="EMBL" id="NYE94693.1"/>
    </source>
</evidence>
<dbReference type="Proteomes" id="UP000521748">
    <property type="component" value="Unassembled WGS sequence"/>
</dbReference>
<name>A0A7Y9LSB2_9MICC</name>
<evidence type="ECO:0000259" key="2">
    <source>
        <dbReference type="Pfam" id="PF13472"/>
    </source>
</evidence>
<dbReference type="PANTHER" id="PTHR43784">
    <property type="entry name" value="GDSL-LIKE LIPASE/ACYLHYDROLASE, PUTATIVE (AFU_ORTHOLOGUE AFUA_2G00820)-RELATED"/>
    <property type="match status" value="1"/>
</dbReference>
<proteinExistence type="predicted"/>
<dbReference type="Pfam" id="PF13472">
    <property type="entry name" value="Lipase_GDSL_2"/>
    <property type="match status" value="1"/>
</dbReference>
<dbReference type="PROSITE" id="PS51257">
    <property type="entry name" value="PROKAR_LIPOPROTEIN"/>
    <property type="match status" value="1"/>
</dbReference>
<accession>A0A7Y9LSB2</accession>
<organism evidence="3 4">
    <name type="scientific">Psychromicrobium silvestre</name>
    <dbReference type="NCBI Taxonomy" id="1645614"/>
    <lineage>
        <taxon>Bacteria</taxon>
        <taxon>Bacillati</taxon>
        <taxon>Actinomycetota</taxon>
        <taxon>Actinomycetes</taxon>
        <taxon>Micrococcales</taxon>
        <taxon>Micrococcaceae</taxon>
        <taxon>Psychromicrobium</taxon>
    </lineage>
</organism>
<dbReference type="InterPro" id="IPR053140">
    <property type="entry name" value="GDSL_Rv0518-like"/>
</dbReference>
<comment type="caution">
    <text evidence="3">The sequence shown here is derived from an EMBL/GenBank/DDBJ whole genome shotgun (WGS) entry which is preliminary data.</text>
</comment>
<dbReference type="GO" id="GO:0016298">
    <property type="term" value="F:lipase activity"/>
    <property type="evidence" value="ECO:0007669"/>
    <property type="project" value="InterPro"/>
</dbReference>
<dbReference type="SUPFAM" id="SSF52266">
    <property type="entry name" value="SGNH hydrolase"/>
    <property type="match status" value="1"/>
</dbReference>
<dbReference type="GO" id="GO:0006629">
    <property type="term" value="P:lipid metabolic process"/>
    <property type="evidence" value="ECO:0007669"/>
    <property type="project" value="InterPro"/>
</dbReference>